<dbReference type="KEGG" id="csep:CP523_10840"/>
<dbReference type="Proteomes" id="UP001055437">
    <property type="component" value="Chromosome"/>
</dbReference>
<proteinExistence type="predicted"/>
<keyword evidence="1" id="KW-0472">Membrane</keyword>
<evidence type="ECO:0000313" key="2">
    <source>
        <dbReference type="EMBL" id="AYE34861.1"/>
    </source>
</evidence>
<keyword evidence="1" id="KW-0812">Transmembrane</keyword>
<name>A0A9N7PLL6_CLOSE</name>
<evidence type="ECO:0000313" key="5">
    <source>
        <dbReference type="Proteomes" id="UP001055437"/>
    </source>
</evidence>
<dbReference type="EMBL" id="CP023671">
    <property type="protein sequence ID" value="AYE34861.1"/>
    <property type="molecule type" value="Genomic_DNA"/>
</dbReference>
<feature type="transmembrane region" description="Helical" evidence="1">
    <location>
        <begin position="69"/>
        <end position="90"/>
    </location>
</feature>
<keyword evidence="1" id="KW-1133">Transmembrane helix</keyword>
<dbReference type="PIRSF" id="PIRSF024534">
    <property type="entry name" value="ThiW"/>
    <property type="match status" value="1"/>
</dbReference>
<dbReference type="RefSeq" id="WP_066677617.1">
    <property type="nucleotide sequence ID" value="NZ_CABMIZ010000029.1"/>
</dbReference>
<evidence type="ECO:0000313" key="4">
    <source>
        <dbReference type="Proteomes" id="UP000280586"/>
    </source>
</evidence>
<dbReference type="Pfam" id="PF09512">
    <property type="entry name" value="ThiW"/>
    <property type="match status" value="1"/>
</dbReference>
<dbReference type="Gene3D" id="1.10.1760.20">
    <property type="match status" value="1"/>
</dbReference>
<feature type="transmembrane region" description="Helical" evidence="1">
    <location>
        <begin position="102"/>
        <end position="125"/>
    </location>
</feature>
<feature type="transmembrane region" description="Helical" evidence="1">
    <location>
        <begin position="12"/>
        <end position="33"/>
    </location>
</feature>
<feature type="transmembrane region" description="Helical" evidence="1">
    <location>
        <begin position="45"/>
        <end position="63"/>
    </location>
</feature>
<sequence length="165" mass="17390">MNKEKISTKKLALSGILVAISTILGTFSIPFLGAKISPVQHFINVLSAVTIGQVYGVGTAFVTSLLRNILGTGSLLAFPGSMIGAFLDGFIYSKFNKVEGALIGEIIGTGILGAIVAFPIASIILGKDVALFFYVVPFSLSSLFGGIIAYILIKIHSVRILLKKN</sequence>
<evidence type="ECO:0000313" key="3">
    <source>
        <dbReference type="EMBL" id="USS01455.1"/>
    </source>
</evidence>
<dbReference type="GeneID" id="303561179"/>
<dbReference type="OrthoDB" id="5516776at2"/>
<dbReference type="Proteomes" id="UP000280586">
    <property type="component" value="Chromosome"/>
</dbReference>
<reference evidence="2 4" key="1">
    <citation type="submission" date="2017-09" db="EMBL/GenBank/DDBJ databases">
        <authorList>
            <person name="Thomas P."/>
            <person name="Seyboldt C."/>
        </authorList>
    </citation>
    <scope>NUCLEOTIDE SEQUENCE [LARGE SCALE GENOMIC DNA]</scope>
    <source>
        <strain evidence="2 4">DSM 7534</strain>
    </source>
</reference>
<dbReference type="InterPro" id="IPR012652">
    <property type="entry name" value="ThiW"/>
</dbReference>
<dbReference type="NCBIfam" id="TIGR02359">
    <property type="entry name" value="thiW"/>
    <property type="match status" value="1"/>
</dbReference>
<accession>A0A9N7PLL6</accession>
<protein>
    <submittedName>
        <fullName evidence="2">Energy coupling factor transporter S component ThiW</fullName>
    </submittedName>
</protein>
<reference evidence="3" key="2">
    <citation type="submission" date="2022-06" db="EMBL/GenBank/DDBJ databases">
        <authorList>
            <person name="Holder M.E."/>
            <person name="Ajami N.J."/>
            <person name="Petrosino J.F."/>
        </authorList>
    </citation>
    <scope>NUCLEOTIDE SEQUENCE</scope>
    <source>
        <strain evidence="3">RMA 8861</strain>
    </source>
</reference>
<keyword evidence="5" id="KW-1185">Reference proteome</keyword>
<evidence type="ECO:0000256" key="1">
    <source>
        <dbReference type="SAM" id="Phobius"/>
    </source>
</evidence>
<feature type="transmembrane region" description="Helical" evidence="1">
    <location>
        <begin position="131"/>
        <end position="153"/>
    </location>
</feature>
<dbReference type="AlphaFoldDB" id="A0A9N7PLL6"/>
<dbReference type="EMBL" id="CP099799">
    <property type="protein sequence ID" value="USS01455.1"/>
    <property type="molecule type" value="Genomic_DNA"/>
</dbReference>
<organism evidence="2 4">
    <name type="scientific">Clostridium septicum</name>
    <dbReference type="NCBI Taxonomy" id="1504"/>
    <lineage>
        <taxon>Bacteria</taxon>
        <taxon>Bacillati</taxon>
        <taxon>Bacillota</taxon>
        <taxon>Clostridia</taxon>
        <taxon>Eubacteriales</taxon>
        <taxon>Clostridiaceae</taxon>
        <taxon>Clostridium</taxon>
    </lineage>
</organism>
<gene>
    <name evidence="2" type="primary">thiW</name>
    <name evidence="2" type="ORF">CP523_10840</name>
    <name evidence="3" type="ORF">NH397_03185</name>
</gene>